<dbReference type="Proteomes" id="UP000029833">
    <property type="component" value="Unassembled WGS sequence"/>
</dbReference>
<evidence type="ECO:0000313" key="1">
    <source>
        <dbReference type="EMBL" id="KGM02006.1"/>
    </source>
</evidence>
<accession>A0A0A0B9S7</accession>
<gene>
    <name evidence="1" type="ORF">Q760_16120</name>
</gene>
<comment type="caution">
    <text evidence="1">The sequence shown here is derived from an EMBL/GenBank/DDBJ whole genome shotgun (WGS) entry which is preliminary data.</text>
</comment>
<evidence type="ECO:0000313" key="2">
    <source>
        <dbReference type="Proteomes" id="UP000029833"/>
    </source>
</evidence>
<dbReference type="AlphaFoldDB" id="A0A0A0B9S7"/>
<dbReference type="EMBL" id="AXNT01000071">
    <property type="protein sequence ID" value="KGM02006.1"/>
    <property type="molecule type" value="Genomic_DNA"/>
</dbReference>
<dbReference type="OrthoDB" id="3576165at2"/>
<dbReference type="RefSeq" id="WP_034630414.1">
    <property type="nucleotide sequence ID" value="NZ_AXNT01000071.1"/>
</dbReference>
<keyword evidence="2" id="KW-1185">Reference proteome</keyword>
<name>A0A0A0B9S7_9CELL</name>
<organism evidence="1 2">
    <name type="scientific">Cellulomonas cellasea DSM 20118</name>
    <dbReference type="NCBI Taxonomy" id="1408250"/>
    <lineage>
        <taxon>Bacteria</taxon>
        <taxon>Bacillati</taxon>
        <taxon>Actinomycetota</taxon>
        <taxon>Actinomycetes</taxon>
        <taxon>Micrococcales</taxon>
        <taxon>Cellulomonadaceae</taxon>
        <taxon>Cellulomonas</taxon>
    </lineage>
</organism>
<sequence>MLLPIDTARLHAVLAATAGEARPAQRYEGSGADARAVGQATNDAGVPLWQVEAVVAGQDGAETIRVRIPAMTAPNFPAPLAQLTITGLTARVLRDGRVSYSADSVVLAPKSGGHREG</sequence>
<reference evidence="1 2" key="1">
    <citation type="submission" date="2013-10" db="EMBL/GenBank/DDBJ databases">
        <authorList>
            <person name="Wang G."/>
            <person name="Zhuang W."/>
        </authorList>
    </citation>
    <scope>NUCLEOTIDE SEQUENCE [LARGE SCALE GENOMIC DNA]</scope>
    <source>
        <strain evidence="1 2">DSM 20118</strain>
    </source>
</reference>
<dbReference type="STRING" id="1408250.Q760_16120"/>
<protein>
    <submittedName>
        <fullName evidence="1">Uncharacterized protein</fullName>
    </submittedName>
</protein>
<proteinExistence type="predicted"/>